<keyword evidence="4 6" id="KW-1133">Transmembrane helix</keyword>
<feature type="transmembrane region" description="Helical" evidence="6">
    <location>
        <begin position="125"/>
        <end position="143"/>
    </location>
</feature>
<dbReference type="SUPFAM" id="SSF161098">
    <property type="entry name" value="MetI-like"/>
    <property type="match status" value="1"/>
</dbReference>
<comment type="caution">
    <text evidence="9">The sequence shown here is derived from an EMBL/GenBank/DDBJ whole genome shotgun (WGS) entry which is preliminary data.</text>
</comment>
<proteinExistence type="inferred from homology"/>
<feature type="compositionally biased region" description="Basic and acidic residues" evidence="7">
    <location>
        <begin position="316"/>
        <end position="340"/>
    </location>
</feature>
<dbReference type="InterPro" id="IPR035906">
    <property type="entry name" value="MetI-like_sf"/>
</dbReference>
<feature type="domain" description="ABC transmembrane type-1" evidence="8">
    <location>
        <begin position="84"/>
        <end position="296"/>
    </location>
</feature>
<evidence type="ECO:0000256" key="2">
    <source>
        <dbReference type="ARBA" id="ARBA00022448"/>
    </source>
</evidence>
<evidence type="ECO:0000256" key="1">
    <source>
        <dbReference type="ARBA" id="ARBA00004141"/>
    </source>
</evidence>
<keyword evidence="2 6" id="KW-0813">Transport</keyword>
<reference evidence="10" key="1">
    <citation type="journal article" date="2019" name="Int. J. Syst. Evol. Microbiol.">
        <title>The Global Catalogue of Microorganisms (GCM) 10K type strain sequencing project: providing services to taxonomists for standard genome sequencing and annotation.</title>
        <authorList>
            <consortium name="The Broad Institute Genomics Platform"/>
            <consortium name="The Broad Institute Genome Sequencing Center for Infectious Disease"/>
            <person name="Wu L."/>
            <person name="Ma J."/>
        </authorList>
    </citation>
    <scope>NUCLEOTIDE SEQUENCE [LARGE SCALE GENOMIC DNA]</scope>
    <source>
        <strain evidence="10">CCUG 49339</strain>
    </source>
</reference>
<accession>A0ABW4LK47</accession>
<dbReference type="EMBL" id="JBHUEM010000001">
    <property type="protein sequence ID" value="MFD1735128.1"/>
    <property type="molecule type" value="Genomic_DNA"/>
</dbReference>
<comment type="subcellular location">
    <subcellularLocation>
        <location evidence="6">Cell membrane</location>
        <topology evidence="6">Multi-pass membrane protein</topology>
    </subcellularLocation>
    <subcellularLocation>
        <location evidence="1">Membrane</location>
        <topology evidence="1">Multi-pass membrane protein</topology>
    </subcellularLocation>
</comment>
<evidence type="ECO:0000259" key="8">
    <source>
        <dbReference type="PROSITE" id="PS50928"/>
    </source>
</evidence>
<feature type="region of interest" description="Disordered" evidence="7">
    <location>
        <begin position="307"/>
        <end position="346"/>
    </location>
</feature>
<protein>
    <submittedName>
        <fullName evidence="9">ABC transporter permease</fullName>
    </submittedName>
</protein>
<evidence type="ECO:0000313" key="9">
    <source>
        <dbReference type="EMBL" id="MFD1735128.1"/>
    </source>
</evidence>
<name>A0ABW4LK47_9BACI</name>
<evidence type="ECO:0000256" key="4">
    <source>
        <dbReference type="ARBA" id="ARBA00022989"/>
    </source>
</evidence>
<dbReference type="PROSITE" id="PS50928">
    <property type="entry name" value="ABC_TM1"/>
    <property type="match status" value="1"/>
</dbReference>
<feature type="transmembrane region" description="Helical" evidence="6">
    <location>
        <begin position="82"/>
        <end position="105"/>
    </location>
</feature>
<dbReference type="InterPro" id="IPR000515">
    <property type="entry name" value="MetI-like"/>
</dbReference>
<gene>
    <name evidence="9" type="ORF">ACFSCX_00995</name>
</gene>
<dbReference type="CDD" id="cd06261">
    <property type="entry name" value="TM_PBP2"/>
    <property type="match status" value="1"/>
</dbReference>
<sequence>MIKRLLTQPLFLIGFLVIVGLVLSSFLYTAIYHNEIPQDRYLYDDNGRIVDSSPLSPSKEIWFGTDRDGFHMLHKVIIGAKFTILAALGIAFLRVLVAIPIGMILSSYLTKSRKYINGFVDSFHYIPLSLIAYYILYPVLWMGPAGYQHTLTERVVIEVVVLTVLTLPILSVLIGNEGSFIMKKDYIISAQTLGASRWHIIRKHILPSMKEKFMIMFGQQVVQVLLIFSHLGLLKLFFGGTVVSYDPLFRDPPSSSTLEWSGLIGDAQQHLYTAIWIPFTPILFFAITIFAVNLMIEGFTKVSTGETRSKKKKEKVNHSKNQETDTTDETIHKKSFELEKQQSIAG</sequence>
<evidence type="ECO:0000256" key="5">
    <source>
        <dbReference type="ARBA" id="ARBA00023136"/>
    </source>
</evidence>
<organism evidence="9 10">
    <name type="scientific">Bacillus salitolerans</name>
    <dbReference type="NCBI Taxonomy" id="1437434"/>
    <lineage>
        <taxon>Bacteria</taxon>
        <taxon>Bacillati</taxon>
        <taxon>Bacillota</taxon>
        <taxon>Bacilli</taxon>
        <taxon>Bacillales</taxon>
        <taxon>Bacillaceae</taxon>
        <taxon>Bacillus</taxon>
    </lineage>
</organism>
<feature type="transmembrane region" description="Helical" evidence="6">
    <location>
        <begin position="155"/>
        <end position="174"/>
    </location>
</feature>
<feature type="transmembrane region" description="Helical" evidence="6">
    <location>
        <begin position="275"/>
        <end position="296"/>
    </location>
</feature>
<keyword evidence="10" id="KW-1185">Reference proteome</keyword>
<evidence type="ECO:0000313" key="10">
    <source>
        <dbReference type="Proteomes" id="UP001597214"/>
    </source>
</evidence>
<keyword evidence="5 6" id="KW-0472">Membrane</keyword>
<dbReference type="PANTHER" id="PTHR43839">
    <property type="entry name" value="OPPC IN A BINDING PROTEIN-DEPENDENT TRANSPORT SYSTEM"/>
    <property type="match status" value="1"/>
</dbReference>
<dbReference type="Proteomes" id="UP001597214">
    <property type="component" value="Unassembled WGS sequence"/>
</dbReference>
<comment type="similarity">
    <text evidence="6">Belongs to the binding-protein-dependent transport system permease family.</text>
</comment>
<feature type="transmembrane region" description="Helical" evidence="6">
    <location>
        <begin position="213"/>
        <end position="238"/>
    </location>
</feature>
<dbReference type="Pfam" id="PF00528">
    <property type="entry name" value="BPD_transp_1"/>
    <property type="match status" value="1"/>
</dbReference>
<evidence type="ECO:0000256" key="7">
    <source>
        <dbReference type="SAM" id="MobiDB-lite"/>
    </source>
</evidence>
<evidence type="ECO:0000256" key="6">
    <source>
        <dbReference type="RuleBase" id="RU363032"/>
    </source>
</evidence>
<dbReference type="Gene3D" id="1.10.3720.10">
    <property type="entry name" value="MetI-like"/>
    <property type="match status" value="1"/>
</dbReference>
<dbReference type="PANTHER" id="PTHR43839:SF3">
    <property type="entry name" value="OLIGOPEPTIDE ABC TRANSPORTER, PERMEASE PROTEIN"/>
    <property type="match status" value="1"/>
</dbReference>
<dbReference type="RefSeq" id="WP_377926215.1">
    <property type="nucleotide sequence ID" value="NZ_JBHUEM010000001.1"/>
</dbReference>
<evidence type="ECO:0000256" key="3">
    <source>
        <dbReference type="ARBA" id="ARBA00022692"/>
    </source>
</evidence>
<keyword evidence="3 6" id="KW-0812">Transmembrane</keyword>
<feature type="transmembrane region" description="Helical" evidence="6">
    <location>
        <begin position="12"/>
        <end position="31"/>
    </location>
</feature>